<dbReference type="InterPro" id="IPR027417">
    <property type="entry name" value="P-loop_NTPase"/>
</dbReference>
<name>B6ARZ2_9BACT</name>
<dbReference type="CDD" id="cd00009">
    <property type="entry name" value="AAA"/>
    <property type="match status" value="1"/>
</dbReference>
<accession>B6ARZ2</accession>
<dbReference type="NCBIfam" id="NF038214">
    <property type="entry name" value="IS21_help_AAA"/>
    <property type="match status" value="1"/>
</dbReference>
<keyword evidence="3 5" id="KW-0067">ATP-binding</keyword>
<organism evidence="5">
    <name type="scientific">Leptospirillum sp. Group II '5-way CG'</name>
    <dbReference type="NCBI Taxonomy" id="419541"/>
    <lineage>
        <taxon>Bacteria</taxon>
        <taxon>Pseudomonadati</taxon>
        <taxon>Nitrospirota</taxon>
        <taxon>Nitrospiria</taxon>
        <taxon>Nitrospirales</taxon>
        <taxon>Nitrospiraceae</taxon>
        <taxon>Leptospirillum</taxon>
    </lineage>
</organism>
<proteinExistence type="inferred from homology"/>
<gene>
    <name evidence="5" type="ORF">CGL2_10799025</name>
</gene>
<dbReference type="InterPro" id="IPR003593">
    <property type="entry name" value="AAA+_ATPase"/>
</dbReference>
<keyword evidence="2" id="KW-0547">Nucleotide-binding</keyword>
<dbReference type="InterPro" id="IPR002611">
    <property type="entry name" value="IstB_ATP-bd"/>
</dbReference>
<evidence type="ECO:0000313" key="5">
    <source>
        <dbReference type="EMBL" id="EDZ38259.1"/>
    </source>
</evidence>
<dbReference type="EMBL" id="DS995262">
    <property type="protein sequence ID" value="EDZ38259.1"/>
    <property type="molecule type" value="Genomic_DNA"/>
</dbReference>
<dbReference type="SUPFAM" id="SSF52540">
    <property type="entry name" value="P-loop containing nucleoside triphosphate hydrolases"/>
    <property type="match status" value="1"/>
</dbReference>
<dbReference type="InterPro" id="IPR047661">
    <property type="entry name" value="IstB"/>
</dbReference>
<evidence type="ECO:0000256" key="1">
    <source>
        <dbReference type="ARBA" id="ARBA00008059"/>
    </source>
</evidence>
<dbReference type="PANTHER" id="PTHR30050">
    <property type="entry name" value="CHROMOSOMAL REPLICATION INITIATOR PROTEIN DNAA"/>
    <property type="match status" value="1"/>
</dbReference>
<protein>
    <submittedName>
        <fullName evidence="5">Putative IstB-like ATP-binding protein</fullName>
    </submittedName>
</protein>
<dbReference type="InterPro" id="IPR028350">
    <property type="entry name" value="DNAC/IstB-like"/>
</dbReference>
<dbReference type="SMART" id="SM00382">
    <property type="entry name" value="AAA"/>
    <property type="match status" value="1"/>
</dbReference>
<sequence>MLTHPTIDKLHRLRLPVMAQGLRELIENPGAGDLSFGERLGLLADRELLERENKKLVGRLAKSRIGKTACLEDIDYRASRGLDRSLLQELAGGEWIRTHKNLLIIGPTGIGKTFLARALGHQACLLGFSCLFLRAPRLFPEIALARETGKTSRLFASWAKMDLLMLDDLCLLPLTQDQRHDLLEILEDRWETRSTLVTSQYPVDLWHERIGEPTLADAILDRLVHNAYTINLKGDSMRKRPEFRFRIGSNPLGRLWGDIF</sequence>
<comment type="similarity">
    <text evidence="1">Belongs to the IS21/IS1162 putative ATP-binding protein family.</text>
</comment>
<reference evidence="5" key="2">
    <citation type="journal article" date="2008" name="PLoS Biol.">
        <title>Population genomic analysis of strain variation in Leptospirillum group II bacteria involved in acid mine drainage formation.</title>
        <authorList>
            <person name="Simmons S.L."/>
            <person name="Dibartolo G."/>
            <person name="Denef V.J."/>
            <person name="Goltsman D.S."/>
            <person name="Thelen M.P."/>
            <person name="Banfield J.F."/>
        </authorList>
    </citation>
    <scope>NUCLEOTIDE SEQUENCE [LARGE SCALE GENOMIC DNA]</scope>
</reference>
<evidence type="ECO:0000256" key="2">
    <source>
        <dbReference type="ARBA" id="ARBA00022741"/>
    </source>
</evidence>
<dbReference type="Gene3D" id="3.40.50.300">
    <property type="entry name" value="P-loop containing nucleotide triphosphate hydrolases"/>
    <property type="match status" value="1"/>
</dbReference>
<dbReference type="GO" id="GO:0005524">
    <property type="term" value="F:ATP binding"/>
    <property type="evidence" value="ECO:0007669"/>
    <property type="project" value="UniProtKB-KW"/>
</dbReference>
<dbReference type="PANTHER" id="PTHR30050:SF4">
    <property type="entry name" value="ATP-BINDING PROTEIN RV3427C IN INSERTION SEQUENCE-RELATED"/>
    <property type="match status" value="1"/>
</dbReference>
<feature type="domain" description="AAA+ ATPase" evidence="4">
    <location>
        <begin position="98"/>
        <end position="229"/>
    </location>
</feature>
<dbReference type="PIRSF" id="PIRSF003073">
    <property type="entry name" value="DNAC_TnpB_IstB"/>
    <property type="match status" value="1"/>
</dbReference>
<dbReference type="AlphaFoldDB" id="B6ARZ2"/>
<evidence type="ECO:0000259" key="4">
    <source>
        <dbReference type="SMART" id="SM00382"/>
    </source>
</evidence>
<dbReference type="GO" id="GO:0006260">
    <property type="term" value="P:DNA replication"/>
    <property type="evidence" value="ECO:0007669"/>
    <property type="project" value="TreeGrafter"/>
</dbReference>
<reference evidence="5" key="1">
    <citation type="journal article" date="2004" name="Nature">
        <title>Community structure and metabolism through reconstruction of microbial genomes from the environment.</title>
        <authorList>
            <person name="Tyson G.W."/>
            <person name="Chapman J."/>
            <person name="Hugenholtz P."/>
            <person name="Allen E.E."/>
            <person name="Ram R.J."/>
            <person name="Richardson P.M."/>
            <person name="Solovyev V.V."/>
            <person name="Rubin E.M."/>
            <person name="Rokhsar D.S."/>
            <person name="Banfield J.F."/>
        </authorList>
    </citation>
    <scope>NUCLEOTIDE SEQUENCE [LARGE SCALE GENOMIC DNA]</scope>
</reference>
<evidence type="ECO:0000256" key="3">
    <source>
        <dbReference type="ARBA" id="ARBA00022840"/>
    </source>
</evidence>
<dbReference type="Pfam" id="PF01695">
    <property type="entry name" value="IstB_IS21"/>
    <property type="match status" value="1"/>
</dbReference>